<sequence>MATRTPPRFVPTLTEVVQSGPVPLAAAPGLSADQLAQRVLQRVDLALDRRLREAIATVVLEQSSAMVPLLRERLESVIHELVAEAVAEEMQARQRADAGDV</sequence>
<evidence type="ECO:0000313" key="1">
    <source>
        <dbReference type="EMBL" id="NNU42970.1"/>
    </source>
</evidence>
<accession>A0A849K5V5</accession>
<name>A0A849K5V5_9BURK</name>
<evidence type="ECO:0008006" key="3">
    <source>
        <dbReference type="Google" id="ProtNLM"/>
    </source>
</evidence>
<organism evidence="1 2">
    <name type="scientific">Ramlibacter montanisoli</name>
    <dbReference type="NCBI Taxonomy" id="2732512"/>
    <lineage>
        <taxon>Bacteria</taxon>
        <taxon>Pseudomonadati</taxon>
        <taxon>Pseudomonadota</taxon>
        <taxon>Betaproteobacteria</taxon>
        <taxon>Burkholderiales</taxon>
        <taxon>Comamonadaceae</taxon>
        <taxon>Ramlibacter</taxon>
    </lineage>
</organism>
<dbReference type="RefSeq" id="WP_171557668.1">
    <property type="nucleotide sequence ID" value="NZ_JABFCS010000001.1"/>
</dbReference>
<reference evidence="1 2" key="1">
    <citation type="submission" date="2020-05" db="EMBL/GenBank/DDBJ databases">
        <authorList>
            <person name="Khan S.A."/>
            <person name="Jeon C.O."/>
            <person name="Chun B.H."/>
        </authorList>
    </citation>
    <scope>NUCLEOTIDE SEQUENCE [LARGE SCALE GENOMIC DNA]</scope>
    <source>
        <strain evidence="1 2">B156</strain>
    </source>
</reference>
<reference evidence="1 2" key="2">
    <citation type="submission" date="2020-06" db="EMBL/GenBank/DDBJ databases">
        <title>Ramlibacter rhizophilus sp. nov., isolated from rhizosphere soil of national flower Mugunghwa from South Korea.</title>
        <authorList>
            <person name="Zheng-Fei Y."/>
            <person name="Huan T."/>
        </authorList>
    </citation>
    <scope>NUCLEOTIDE SEQUENCE [LARGE SCALE GENOMIC DNA]</scope>
    <source>
        <strain evidence="1 2">B156</strain>
    </source>
</reference>
<comment type="caution">
    <text evidence="1">The sequence shown here is derived from an EMBL/GenBank/DDBJ whole genome shotgun (WGS) entry which is preliminary data.</text>
</comment>
<dbReference type="AlphaFoldDB" id="A0A849K5V5"/>
<proteinExistence type="predicted"/>
<evidence type="ECO:0000313" key="2">
    <source>
        <dbReference type="Proteomes" id="UP000552954"/>
    </source>
</evidence>
<dbReference type="EMBL" id="JABFCS010000001">
    <property type="protein sequence ID" value="NNU42970.1"/>
    <property type="molecule type" value="Genomic_DNA"/>
</dbReference>
<protein>
    <recommendedName>
        <fullName evidence="3">DUF2486 family protein</fullName>
    </recommendedName>
</protein>
<dbReference type="Proteomes" id="UP000552954">
    <property type="component" value="Unassembled WGS sequence"/>
</dbReference>
<keyword evidence="2" id="KW-1185">Reference proteome</keyword>
<gene>
    <name evidence="1" type="ORF">HK415_07030</name>
</gene>